<keyword evidence="2" id="KW-0418">Kinase</keyword>
<protein>
    <submittedName>
        <fullName evidence="2">Diacylglycerol kinase</fullName>
    </submittedName>
</protein>
<reference evidence="2" key="1">
    <citation type="submission" date="2020-11" db="EMBL/GenBank/DDBJ databases">
        <title>Nocardioides sp. CBS4Y-1, whole genome shotgun sequence.</title>
        <authorList>
            <person name="Tuo L."/>
        </authorList>
    </citation>
    <scope>NUCLEOTIDE SEQUENCE</scope>
    <source>
        <strain evidence="2">CBS4Y-1</strain>
    </source>
</reference>
<dbReference type="RefSeq" id="WP_194502157.1">
    <property type="nucleotide sequence ID" value="NZ_JADIVZ010000001.1"/>
</dbReference>
<evidence type="ECO:0000259" key="1">
    <source>
        <dbReference type="Pfam" id="PF19328"/>
    </source>
</evidence>
<keyword evidence="3" id="KW-1185">Reference proteome</keyword>
<evidence type="ECO:0000313" key="2">
    <source>
        <dbReference type="EMBL" id="MBF4160999.1"/>
    </source>
</evidence>
<feature type="domain" description="2,4-diaminopentanoate dehydrogenase C-terminal" evidence="1">
    <location>
        <begin position="147"/>
        <end position="350"/>
    </location>
</feature>
<organism evidence="2 3">
    <name type="scientific">Nocardioides acrostichi</name>
    <dbReference type="NCBI Taxonomy" id="2784339"/>
    <lineage>
        <taxon>Bacteria</taxon>
        <taxon>Bacillati</taxon>
        <taxon>Actinomycetota</taxon>
        <taxon>Actinomycetes</taxon>
        <taxon>Propionibacteriales</taxon>
        <taxon>Nocardioidaceae</taxon>
        <taxon>Nocardioides</taxon>
    </lineage>
</organism>
<dbReference type="SUPFAM" id="SSF51735">
    <property type="entry name" value="NAD(P)-binding Rossmann-fold domains"/>
    <property type="match status" value="1"/>
</dbReference>
<dbReference type="EMBL" id="JADIVZ010000001">
    <property type="protein sequence ID" value="MBF4160999.1"/>
    <property type="molecule type" value="Genomic_DNA"/>
</dbReference>
<comment type="caution">
    <text evidence="2">The sequence shown here is derived from an EMBL/GenBank/DDBJ whole genome shotgun (WGS) entry which is preliminary data.</text>
</comment>
<dbReference type="Proteomes" id="UP000656804">
    <property type="component" value="Unassembled WGS sequence"/>
</dbReference>
<dbReference type="Gene3D" id="3.40.50.720">
    <property type="entry name" value="NAD(P)-binding Rossmann-like Domain"/>
    <property type="match status" value="1"/>
</dbReference>
<name>A0A930V0I6_9ACTN</name>
<keyword evidence="2" id="KW-0808">Transferase</keyword>
<dbReference type="GO" id="GO:0016301">
    <property type="term" value="F:kinase activity"/>
    <property type="evidence" value="ECO:0007669"/>
    <property type="project" value="UniProtKB-KW"/>
</dbReference>
<evidence type="ECO:0000313" key="3">
    <source>
        <dbReference type="Proteomes" id="UP000656804"/>
    </source>
</evidence>
<dbReference type="Pfam" id="PF19328">
    <property type="entry name" value="DAP_DH_C"/>
    <property type="match status" value="1"/>
</dbReference>
<dbReference type="InterPro" id="IPR045760">
    <property type="entry name" value="DAP_DH_C"/>
</dbReference>
<dbReference type="InterPro" id="IPR036291">
    <property type="entry name" value="NAD(P)-bd_dom_sf"/>
</dbReference>
<accession>A0A930V0I6</accession>
<proteinExistence type="predicted"/>
<sequence length="359" mass="38166">MAIRVAHIGTGNVGAMALRHLITDDRFELVACVVSNPEKVGKDAAALAGFDLPATGVVATDDLDALVATRPDCAVYCALAETRFFEAFGDIDRLLRAGINVVGTSPVTLMYPWGTLPDSMIDPVIATAKENGVSLFVNGVDPGFAGDVIPLALAGTCREVHQVRCLELADYGTYDGREVMVDVMGFGMRPDQTPMLLNPGVLKAAWGVTIHQLAQAFDIEITEIREQFERDWAEDSYDIAIGTIEAGTQSGLWFEVAGMAGDHQAIVVEHVTRTFEGQRPDWASPGQEGGSYRVEITGEPSYTVEICPTSADGDHNYAAILVGAGRVVNAIPAVVAAEPGLLTTLDLPLVTNPPLTTPS</sequence>
<dbReference type="AlphaFoldDB" id="A0A930V0I6"/>
<dbReference type="CDD" id="cd24146">
    <property type="entry name" value="nat-AmDH_N_like"/>
    <property type="match status" value="1"/>
</dbReference>
<gene>
    <name evidence="2" type="ORF">ISG29_04805</name>
</gene>